<dbReference type="InterPro" id="IPR002301">
    <property type="entry name" value="Ile-tRNA-ligase"/>
</dbReference>
<organism evidence="11">
    <name type="scientific">hot springs metagenome</name>
    <dbReference type="NCBI Taxonomy" id="433727"/>
    <lineage>
        <taxon>unclassified sequences</taxon>
        <taxon>metagenomes</taxon>
        <taxon>ecological metagenomes</taxon>
    </lineage>
</organism>
<dbReference type="GO" id="GO:0005829">
    <property type="term" value="C:cytosol"/>
    <property type="evidence" value="ECO:0007669"/>
    <property type="project" value="TreeGrafter"/>
</dbReference>
<sequence>MPIDYKDTLNLPQTDFPMKANLNQKEPEILEFWENKRIYQKIQEKNKGNKSFILHDGPPYANGNIHIGHALNKILKDIIVKYKSMQGYYSPYVPGWDCHGLPIELQVDKEISKLKAQSSKVEGSELILQKRQFCREYADKFVNIQRQEFKRLGVFGDWQKPYLTMSYDYEASIVREFFKFVKNGSVYKGKKPVHWCPSCVTALAEAEVEYAEKESPSIFVRFQIVEDDILKYLPQLMGKKVYIVIWTTTPWTLPANLALAVHPELVYAAIEDGEVIHIVAEDNLTNLKGKGIIKGDVILKISGDKLQGIRTKHPFIERQSNVVLGDFVTVGEGSGIVHIAPGHGEDDYEVGLKYGLDIYAPVDDKGKFTKHVPEFEGQFVFKANEGIIELLKEKGALLNVDKIKHSYPHCWRCKKPVIFRATAQWFISMQKRNLRQKCLKEIERIEWIPSWGKERIYTMLLNRPDWCVSRQRSWGVPITLITCEDCGAFIEDEELFDKIVKLIGQQGADVWFKTDIGDLLRDGYRCKCGSTSFKKEMDILDVWFDSGVSHAAVLERDERLSWPAEMYLEGSDQHRGWFQSSLLASVGTRDRAPYNIVLTHGFTVDGQGKKMSKSLGNVIAPDEVIKANGADILRLWVSAEDYRDDVRLSKEIINRLTEAYRKIRNTERFLLGNIYDYDRKDYSKDLLEIDRWAMSRLQNLIRKVTEAYENFNFHEVFHLLYNFCIVDMSSFYLDILKDRLYTFRADSKERRAAQWVMYQILIDMTRLTAPILSFTAEEIWQTLQKTEDRRQGIEFLEESVFLSDFPTVREEFVDKELERRWERLIKIRDEANKALEIKRKDKFIGNSLEARLVFYLPADELKLLENYRDFLATLFIVSEAEIYPSEQKRGDVYESAEIKNMFISVEKASGAKCERCWNWSESVGKFEDYPQICKRCYSAIR</sequence>
<protein>
    <recommendedName>
        <fullName evidence="1">isoleucine--tRNA ligase</fullName>
        <ecNumber evidence="1">6.1.1.5</ecNumber>
    </recommendedName>
</protein>
<gene>
    <name evidence="11" type="ORF">A45J_0345</name>
</gene>
<feature type="domain" description="Zinc finger FPG/IleRS-type" evidence="9">
    <location>
        <begin position="912"/>
        <end position="938"/>
    </location>
</feature>
<keyword evidence="3" id="KW-0547">Nucleotide-binding</keyword>
<keyword evidence="2 11" id="KW-0436">Ligase</keyword>
<dbReference type="PANTHER" id="PTHR42765">
    <property type="entry name" value="SOLEUCYL-TRNA SYNTHETASE"/>
    <property type="match status" value="1"/>
</dbReference>
<dbReference type="CDD" id="cd00818">
    <property type="entry name" value="IleRS_core"/>
    <property type="match status" value="1"/>
</dbReference>
<dbReference type="InterPro" id="IPR023585">
    <property type="entry name" value="Ile-tRNA-ligase_type1"/>
</dbReference>
<dbReference type="EMBL" id="BLAB01000001">
    <property type="protein sequence ID" value="GER92627.1"/>
    <property type="molecule type" value="Genomic_DNA"/>
</dbReference>
<dbReference type="InterPro" id="IPR010663">
    <property type="entry name" value="Znf_FPG/IleRS"/>
</dbReference>
<dbReference type="FunFam" id="1.10.730.20:FF:000001">
    <property type="entry name" value="Isoleucine--tRNA ligase"/>
    <property type="match status" value="1"/>
</dbReference>
<feature type="domain" description="Methionyl/Valyl/Leucyl/Isoleucyl-tRNA synthetase anticodon-binding" evidence="10">
    <location>
        <begin position="690"/>
        <end position="852"/>
    </location>
</feature>
<evidence type="ECO:0000259" key="9">
    <source>
        <dbReference type="Pfam" id="PF06827"/>
    </source>
</evidence>
<evidence type="ECO:0000256" key="6">
    <source>
        <dbReference type="ARBA" id="ARBA00023146"/>
    </source>
</evidence>
<evidence type="ECO:0000256" key="5">
    <source>
        <dbReference type="ARBA" id="ARBA00022917"/>
    </source>
</evidence>
<dbReference type="PROSITE" id="PS00178">
    <property type="entry name" value="AA_TRNA_LIGASE_I"/>
    <property type="match status" value="1"/>
</dbReference>
<keyword evidence="4" id="KW-0067">ATP-binding</keyword>
<reference evidence="11" key="1">
    <citation type="submission" date="2019-10" db="EMBL/GenBank/DDBJ databases">
        <title>Metagenomic sequencing of thiosulfate-disproportionating enrichment culture.</title>
        <authorList>
            <person name="Umezawa K."/>
            <person name="Kojima H."/>
            <person name="Fukui M."/>
        </authorList>
    </citation>
    <scope>NUCLEOTIDE SEQUENCE</scope>
    <source>
        <strain evidence="11">45J</strain>
    </source>
</reference>
<dbReference type="Pfam" id="PF06827">
    <property type="entry name" value="zf-FPG_IleRS"/>
    <property type="match status" value="1"/>
</dbReference>
<dbReference type="NCBIfam" id="TIGR00392">
    <property type="entry name" value="ileS"/>
    <property type="match status" value="1"/>
</dbReference>
<evidence type="ECO:0000259" key="10">
    <source>
        <dbReference type="Pfam" id="PF08264"/>
    </source>
</evidence>
<evidence type="ECO:0000313" key="11">
    <source>
        <dbReference type="EMBL" id="GER92627.1"/>
    </source>
</evidence>
<keyword evidence="6" id="KW-0030">Aminoacyl-tRNA synthetase</keyword>
<dbReference type="Gene3D" id="1.10.730.20">
    <property type="match status" value="1"/>
</dbReference>
<dbReference type="Gene3D" id="3.40.50.620">
    <property type="entry name" value="HUPs"/>
    <property type="match status" value="2"/>
</dbReference>
<dbReference type="Gene3D" id="1.10.10.830">
    <property type="entry name" value="Ile-tRNA synthetase CP2 domain-like"/>
    <property type="match status" value="1"/>
</dbReference>
<dbReference type="SUPFAM" id="SSF50677">
    <property type="entry name" value="ValRS/IleRS/LeuRS editing domain"/>
    <property type="match status" value="1"/>
</dbReference>
<dbReference type="SUPFAM" id="SSF47323">
    <property type="entry name" value="Anticodon-binding domain of a subclass of class I aminoacyl-tRNA synthetases"/>
    <property type="match status" value="1"/>
</dbReference>
<evidence type="ECO:0000256" key="3">
    <source>
        <dbReference type="ARBA" id="ARBA00022741"/>
    </source>
</evidence>
<dbReference type="GO" id="GO:0002161">
    <property type="term" value="F:aminoacyl-tRNA deacylase activity"/>
    <property type="evidence" value="ECO:0007669"/>
    <property type="project" value="InterPro"/>
</dbReference>
<dbReference type="InterPro" id="IPR033708">
    <property type="entry name" value="Anticodon_Ile_BEm"/>
</dbReference>
<dbReference type="GO" id="GO:0005524">
    <property type="term" value="F:ATP binding"/>
    <property type="evidence" value="ECO:0007669"/>
    <property type="project" value="UniProtKB-KW"/>
</dbReference>
<accession>A0A5J4L1J2</accession>
<feature type="domain" description="Aminoacyl-tRNA synthetase class Ia" evidence="8">
    <location>
        <begin position="29"/>
        <end position="649"/>
    </location>
</feature>
<dbReference type="InterPro" id="IPR001412">
    <property type="entry name" value="aa-tRNA-synth_I_CS"/>
</dbReference>
<proteinExistence type="inferred from homology"/>
<dbReference type="InterPro" id="IPR009080">
    <property type="entry name" value="tRNAsynth_Ia_anticodon-bd"/>
</dbReference>
<comment type="catalytic activity">
    <reaction evidence="7">
        <text>tRNA(Ile) + L-isoleucine + ATP = L-isoleucyl-tRNA(Ile) + AMP + diphosphate</text>
        <dbReference type="Rhea" id="RHEA:11060"/>
        <dbReference type="Rhea" id="RHEA-COMP:9666"/>
        <dbReference type="Rhea" id="RHEA-COMP:9695"/>
        <dbReference type="ChEBI" id="CHEBI:30616"/>
        <dbReference type="ChEBI" id="CHEBI:33019"/>
        <dbReference type="ChEBI" id="CHEBI:58045"/>
        <dbReference type="ChEBI" id="CHEBI:78442"/>
        <dbReference type="ChEBI" id="CHEBI:78528"/>
        <dbReference type="ChEBI" id="CHEBI:456215"/>
        <dbReference type="EC" id="6.1.1.5"/>
    </reaction>
</comment>
<comment type="caution">
    <text evidence="11">The sequence shown here is derived from an EMBL/GenBank/DDBJ whole genome shotgun (WGS) entry which is preliminary data.</text>
</comment>
<dbReference type="SUPFAM" id="SSF52374">
    <property type="entry name" value="Nucleotidylyl transferase"/>
    <property type="match status" value="1"/>
</dbReference>
<evidence type="ECO:0000256" key="1">
    <source>
        <dbReference type="ARBA" id="ARBA00013165"/>
    </source>
</evidence>
<keyword evidence="5" id="KW-0648">Protein biosynthesis</keyword>
<dbReference type="InterPro" id="IPR014729">
    <property type="entry name" value="Rossmann-like_a/b/a_fold"/>
</dbReference>
<dbReference type="PANTHER" id="PTHR42765:SF1">
    <property type="entry name" value="ISOLEUCINE--TRNA LIGASE, MITOCHONDRIAL"/>
    <property type="match status" value="1"/>
</dbReference>
<evidence type="ECO:0000256" key="7">
    <source>
        <dbReference type="ARBA" id="ARBA00048359"/>
    </source>
</evidence>
<evidence type="ECO:0000259" key="8">
    <source>
        <dbReference type="Pfam" id="PF00133"/>
    </source>
</evidence>
<dbReference type="HAMAP" id="MF_02002">
    <property type="entry name" value="Ile_tRNA_synth_type1"/>
    <property type="match status" value="1"/>
</dbReference>
<dbReference type="Pfam" id="PF08264">
    <property type="entry name" value="Anticodon_1"/>
    <property type="match status" value="1"/>
</dbReference>
<dbReference type="GO" id="GO:0006428">
    <property type="term" value="P:isoleucyl-tRNA aminoacylation"/>
    <property type="evidence" value="ECO:0007669"/>
    <property type="project" value="InterPro"/>
</dbReference>
<dbReference type="InterPro" id="IPR009008">
    <property type="entry name" value="Val/Leu/Ile-tRNA-synth_edit"/>
</dbReference>
<dbReference type="InterPro" id="IPR002300">
    <property type="entry name" value="aa-tRNA-synth_Ia"/>
</dbReference>
<dbReference type="PRINTS" id="PR00984">
    <property type="entry name" value="TRNASYNTHILE"/>
</dbReference>
<evidence type="ECO:0000256" key="2">
    <source>
        <dbReference type="ARBA" id="ARBA00022598"/>
    </source>
</evidence>
<dbReference type="InterPro" id="IPR013155">
    <property type="entry name" value="M/V/L/I-tRNA-synth_anticd-bd"/>
</dbReference>
<dbReference type="CDD" id="cd07960">
    <property type="entry name" value="Anticodon_Ia_Ile_BEm"/>
    <property type="match status" value="1"/>
</dbReference>
<name>A0A5J4L1J2_9ZZZZ</name>
<evidence type="ECO:0000256" key="4">
    <source>
        <dbReference type="ARBA" id="ARBA00022840"/>
    </source>
</evidence>
<dbReference type="GO" id="GO:0000049">
    <property type="term" value="F:tRNA binding"/>
    <property type="evidence" value="ECO:0007669"/>
    <property type="project" value="InterPro"/>
</dbReference>
<dbReference type="Pfam" id="PF00133">
    <property type="entry name" value="tRNA-synt_1"/>
    <property type="match status" value="1"/>
</dbReference>
<dbReference type="EC" id="6.1.1.5" evidence="1"/>
<dbReference type="InterPro" id="IPR050081">
    <property type="entry name" value="Ile-tRNA_ligase"/>
</dbReference>
<dbReference type="GO" id="GO:0004822">
    <property type="term" value="F:isoleucine-tRNA ligase activity"/>
    <property type="evidence" value="ECO:0007669"/>
    <property type="project" value="UniProtKB-EC"/>
</dbReference>
<dbReference type="AlphaFoldDB" id="A0A5J4L1J2"/>